<evidence type="ECO:0000259" key="9">
    <source>
        <dbReference type="PROSITE" id="PS51328"/>
    </source>
</evidence>
<proteinExistence type="predicted"/>
<dbReference type="PANTHER" id="PTHR12223">
    <property type="entry name" value="VESICULAR MANNOSE-BINDING LECTIN"/>
    <property type="match status" value="1"/>
</dbReference>
<keyword evidence="11" id="KW-1185">Reference proteome</keyword>
<dbReference type="AlphaFoldDB" id="A0A1X7QZZ4"/>
<dbReference type="PROSITE" id="PS51328">
    <property type="entry name" value="L_LECTIN_LIKE"/>
    <property type="match status" value="1"/>
</dbReference>
<accession>A0A1X7QZZ4</accession>
<evidence type="ECO:0000256" key="3">
    <source>
        <dbReference type="ARBA" id="ARBA00022729"/>
    </source>
</evidence>
<dbReference type="Proteomes" id="UP000196158">
    <property type="component" value="Unassembled WGS sequence"/>
</dbReference>
<evidence type="ECO:0000256" key="4">
    <source>
        <dbReference type="ARBA" id="ARBA00022989"/>
    </source>
</evidence>
<keyword evidence="6" id="KW-0175">Coiled coil</keyword>
<dbReference type="SUPFAM" id="SSF49899">
    <property type="entry name" value="Concanavalin A-like lectins/glucanases"/>
    <property type="match status" value="1"/>
</dbReference>
<keyword evidence="2 7" id="KW-0812">Transmembrane</keyword>
<dbReference type="OrthoDB" id="10265193at2759"/>
<dbReference type="Gene3D" id="2.60.120.200">
    <property type="match status" value="1"/>
</dbReference>
<dbReference type="GO" id="GO:0005793">
    <property type="term" value="C:endoplasmic reticulum-Golgi intermediate compartment"/>
    <property type="evidence" value="ECO:0007669"/>
    <property type="project" value="TreeGrafter"/>
</dbReference>
<dbReference type="EMBL" id="FXLY01000002">
    <property type="protein sequence ID" value="SMN18576.1"/>
    <property type="molecule type" value="Genomic_DNA"/>
</dbReference>
<protein>
    <submittedName>
        <fullName evidence="10">Similar to Saccharomyces cerevisiae YFL048C EMP47 Integral membrane component of endoplasmic reticulum-derived COPII-coated vesicles, which function in ER to Golgi transport</fullName>
    </submittedName>
</protein>
<dbReference type="PANTHER" id="PTHR12223:SF28">
    <property type="entry name" value="LECTIN, MANNOSE BINDING 1 LIKE"/>
    <property type="match status" value="1"/>
</dbReference>
<evidence type="ECO:0000256" key="1">
    <source>
        <dbReference type="ARBA" id="ARBA00004479"/>
    </source>
</evidence>
<gene>
    <name evidence="10" type="ORF">KASA_0Q10813G</name>
</gene>
<dbReference type="GO" id="GO:0005789">
    <property type="term" value="C:endoplasmic reticulum membrane"/>
    <property type="evidence" value="ECO:0007669"/>
    <property type="project" value="TreeGrafter"/>
</dbReference>
<reference evidence="10 11" key="1">
    <citation type="submission" date="2017-04" db="EMBL/GenBank/DDBJ databases">
        <authorList>
            <person name="Afonso C.L."/>
            <person name="Miller P.J."/>
            <person name="Scott M.A."/>
            <person name="Spackman E."/>
            <person name="Goraichik I."/>
            <person name="Dimitrov K.M."/>
            <person name="Suarez D.L."/>
            <person name="Swayne D.E."/>
        </authorList>
    </citation>
    <scope>NUCLEOTIDE SEQUENCE [LARGE SCALE GENOMIC DNA]</scope>
</reference>
<name>A0A1X7QZZ4_9SACH</name>
<sequence>MLFSTLTRSLLMAGMAVVSAHDTGSSSSSLKEVPNADNSLPELLSLQSIPANWVSSDQTKLEEGRIILTPKKQSKGSLWLKSSVKLEKEFTIEWTVRSVNYEGDSTGGMALWFISSEKMKDTSLYNGPAKFNGLQILVDNNGPLGQSIRGQLSDGSILFKKEGIYDKSFGSCLMGYQGTSVPVTIRLSYSESLVSSNNNMLKLQVDNRVCFQTNKINLPRDAIANNGLYNVGITADNGNTDESFEVLKMKYYDTVTEDALIPNVKAMGQPRMIAKIIDQSTGEVKTVEKEVLDEQNDHTSNYELFMKMDKIEGKILANDIKHLQDKLETIMNNQIRMVEQMNHLLEKLKTGASPNGEKQSIMDDESYKQFFSVNEKLEKLVQEREKLREVNQKEQSLQSNSVSSDEILKKLAVWLLPFIILTVVLAYYTFQIRKELTKTKLL</sequence>
<dbReference type="GO" id="GO:0000139">
    <property type="term" value="C:Golgi membrane"/>
    <property type="evidence" value="ECO:0007669"/>
    <property type="project" value="TreeGrafter"/>
</dbReference>
<evidence type="ECO:0000256" key="2">
    <source>
        <dbReference type="ARBA" id="ARBA00022692"/>
    </source>
</evidence>
<feature type="coiled-coil region" evidence="6">
    <location>
        <begin position="373"/>
        <end position="400"/>
    </location>
</feature>
<dbReference type="GO" id="GO:0005537">
    <property type="term" value="F:D-mannose binding"/>
    <property type="evidence" value="ECO:0007669"/>
    <property type="project" value="TreeGrafter"/>
</dbReference>
<dbReference type="InterPro" id="IPR051136">
    <property type="entry name" value="Intracellular_Lectin-GPT"/>
</dbReference>
<keyword evidence="4 7" id="KW-1133">Transmembrane helix</keyword>
<dbReference type="STRING" id="1789683.A0A1X7QZZ4"/>
<feature type="transmembrane region" description="Helical" evidence="7">
    <location>
        <begin position="411"/>
        <end position="430"/>
    </location>
</feature>
<dbReference type="InterPro" id="IPR035661">
    <property type="entry name" value="EMP46/EMP47_N"/>
</dbReference>
<comment type="subcellular location">
    <subcellularLocation>
        <location evidence="1">Membrane</location>
        <topology evidence="1">Single-pass type I membrane protein</topology>
    </subcellularLocation>
</comment>
<evidence type="ECO:0000256" key="8">
    <source>
        <dbReference type="SAM" id="SignalP"/>
    </source>
</evidence>
<feature type="domain" description="L-type lectin-like" evidence="9">
    <location>
        <begin position="30"/>
        <end position="254"/>
    </location>
</feature>
<dbReference type="GO" id="GO:0030134">
    <property type="term" value="C:COPII-coated ER to Golgi transport vesicle"/>
    <property type="evidence" value="ECO:0007669"/>
    <property type="project" value="TreeGrafter"/>
</dbReference>
<dbReference type="CDD" id="cd06903">
    <property type="entry name" value="lectin_EMP46_EMP47"/>
    <property type="match status" value="1"/>
</dbReference>
<evidence type="ECO:0000256" key="5">
    <source>
        <dbReference type="ARBA" id="ARBA00023136"/>
    </source>
</evidence>
<dbReference type="InterPro" id="IPR013320">
    <property type="entry name" value="ConA-like_dom_sf"/>
</dbReference>
<dbReference type="GO" id="GO:0006888">
    <property type="term" value="P:endoplasmic reticulum to Golgi vesicle-mediated transport"/>
    <property type="evidence" value="ECO:0007669"/>
    <property type="project" value="TreeGrafter"/>
</dbReference>
<evidence type="ECO:0000256" key="7">
    <source>
        <dbReference type="SAM" id="Phobius"/>
    </source>
</evidence>
<keyword evidence="5 7" id="KW-0472">Membrane</keyword>
<evidence type="ECO:0000313" key="11">
    <source>
        <dbReference type="Proteomes" id="UP000196158"/>
    </source>
</evidence>
<feature type="chain" id="PRO_5012259580" evidence="8">
    <location>
        <begin position="21"/>
        <end position="442"/>
    </location>
</feature>
<evidence type="ECO:0000313" key="10">
    <source>
        <dbReference type="EMBL" id="SMN18576.1"/>
    </source>
</evidence>
<keyword evidence="3 8" id="KW-0732">Signal</keyword>
<dbReference type="Pfam" id="PF03388">
    <property type="entry name" value="Lectin_leg-like"/>
    <property type="match status" value="1"/>
</dbReference>
<feature type="signal peptide" evidence="8">
    <location>
        <begin position="1"/>
        <end position="20"/>
    </location>
</feature>
<organism evidence="10 11">
    <name type="scientific">Maudiozyma saulgeensis</name>
    <dbReference type="NCBI Taxonomy" id="1789683"/>
    <lineage>
        <taxon>Eukaryota</taxon>
        <taxon>Fungi</taxon>
        <taxon>Dikarya</taxon>
        <taxon>Ascomycota</taxon>
        <taxon>Saccharomycotina</taxon>
        <taxon>Saccharomycetes</taxon>
        <taxon>Saccharomycetales</taxon>
        <taxon>Saccharomycetaceae</taxon>
        <taxon>Maudiozyma</taxon>
    </lineage>
</organism>
<evidence type="ECO:0000256" key="6">
    <source>
        <dbReference type="SAM" id="Coils"/>
    </source>
</evidence>
<dbReference type="InterPro" id="IPR005052">
    <property type="entry name" value="Lectin_leg"/>
</dbReference>